<dbReference type="InterPro" id="IPR025159">
    <property type="entry name" value="AbiEi_N"/>
</dbReference>
<dbReference type="Pfam" id="PF13338">
    <property type="entry name" value="AbiEi_4"/>
    <property type="match status" value="1"/>
</dbReference>
<evidence type="ECO:0000313" key="4">
    <source>
        <dbReference type="Proteomes" id="UP000321723"/>
    </source>
</evidence>
<reference evidence="2 4" key="1">
    <citation type="submission" date="2019-07" db="EMBL/GenBank/DDBJ databases">
        <title>Whole genome shotgun sequence of Cellulomonas hominis NBRC 16055.</title>
        <authorList>
            <person name="Hosoyama A."/>
            <person name="Uohara A."/>
            <person name="Ohji S."/>
            <person name="Ichikawa N."/>
        </authorList>
    </citation>
    <scope>NUCLEOTIDE SEQUENCE [LARGE SCALE GENOMIC DNA]</scope>
    <source>
        <strain evidence="2 4">NBRC 16055</strain>
    </source>
</reference>
<dbReference type="EMBL" id="BJVQ01000002">
    <property type="protein sequence ID" value="GEL45066.1"/>
    <property type="molecule type" value="Genomic_DNA"/>
</dbReference>
<gene>
    <name evidence="2" type="ORF">CHO01_01820</name>
    <name evidence="3" type="ORF">HNR08_002877</name>
</gene>
<keyword evidence="4" id="KW-1185">Reference proteome</keyword>
<dbReference type="AlphaFoldDB" id="A0A511F709"/>
<dbReference type="Proteomes" id="UP000321723">
    <property type="component" value="Unassembled WGS sequence"/>
</dbReference>
<protein>
    <recommendedName>
        <fullName evidence="1">AbiEi antitoxin N-terminal domain-containing protein</fullName>
    </recommendedName>
</protein>
<feature type="domain" description="AbiEi antitoxin N-terminal" evidence="1">
    <location>
        <begin position="13"/>
        <end position="58"/>
    </location>
</feature>
<sequence>MPSASTRVLAVVSELAAGQWGLLTTAQAERAGVTRLQLARLAGADVLERVDRGVYAVAGIPAEHRGVRAAWLALDPARSAEERLADPVGAGVASHTSAAALHRLGDLLDDEPELTLPHRKQSRRGIRLHRLALAAADVTLVDGLPVTTEERTVADLLRDGHDPDHVAQIVGQGARRGVIDLDDLAERLEPLARRYAQPDGVALVEHLLDLVGLSTAALARELAASAAGQELVAAGRVAALGELWASLVSQTDTAAPTPFADAMRAAQLRSALDSTALRQAIALAASPAVTAAQRWVTSEEGRRTLQAADDLAARVRRQGDA</sequence>
<dbReference type="RefSeq" id="WP_168430631.1">
    <property type="nucleotide sequence ID" value="NZ_BJVQ01000002.1"/>
</dbReference>
<dbReference type="Proteomes" id="UP000564629">
    <property type="component" value="Unassembled WGS sequence"/>
</dbReference>
<proteinExistence type="predicted"/>
<evidence type="ECO:0000313" key="3">
    <source>
        <dbReference type="EMBL" id="MBB5474141.1"/>
    </source>
</evidence>
<evidence type="ECO:0000313" key="5">
    <source>
        <dbReference type="Proteomes" id="UP000564629"/>
    </source>
</evidence>
<evidence type="ECO:0000313" key="2">
    <source>
        <dbReference type="EMBL" id="GEL45066.1"/>
    </source>
</evidence>
<accession>A0A511F709</accession>
<name>A0A511F709_9CELL</name>
<dbReference type="EMBL" id="JACHDN010000001">
    <property type="protein sequence ID" value="MBB5474141.1"/>
    <property type="molecule type" value="Genomic_DNA"/>
</dbReference>
<evidence type="ECO:0000259" key="1">
    <source>
        <dbReference type="Pfam" id="PF13338"/>
    </source>
</evidence>
<comment type="caution">
    <text evidence="2">The sequence shown here is derived from an EMBL/GenBank/DDBJ whole genome shotgun (WGS) entry which is preliminary data.</text>
</comment>
<reference evidence="3 5" key="2">
    <citation type="submission" date="2020-08" db="EMBL/GenBank/DDBJ databases">
        <title>Sequencing the genomes of 1000 actinobacteria strains.</title>
        <authorList>
            <person name="Klenk H.-P."/>
        </authorList>
    </citation>
    <scope>NUCLEOTIDE SEQUENCE [LARGE SCALE GENOMIC DNA]</scope>
    <source>
        <strain evidence="3 5">DSM 9581</strain>
    </source>
</reference>
<organism evidence="2 4">
    <name type="scientific">Cellulomonas hominis</name>
    <dbReference type="NCBI Taxonomy" id="156981"/>
    <lineage>
        <taxon>Bacteria</taxon>
        <taxon>Bacillati</taxon>
        <taxon>Actinomycetota</taxon>
        <taxon>Actinomycetes</taxon>
        <taxon>Micrococcales</taxon>
        <taxon>Cellulomonadaceae</taxon>
        <taxon>Cellulomonas</taxon>
    </lineage>
</organism>